<organism evidence="2 3">
    <name type="scientific">Vanilla planifolia</name>
    <name type="common">Vanilla</name>
    <dbReference type="NCBI Taxonomy" id="51239"/>
    <lineage>
        <taxon>Eukaryota</taxon>
        <taxon>Viridiplantae</taxon>
        <taxon>Streptophyta</taxon>
        <taxon>Embryophyta</taxon>
        <taxon>Tracheophyta</taxon>
        <taxon>Spermatophyta</taxon>
        <taxon>Magnoliopsida</taxon>
        <taxon>Liliopsida</taxon>
        <taxon>Asparagales</taxon>
        <taxon>Orchidaceae</taxon>
        <taxon>Vanilloideae</taxon>
        <taxon>Vanilleae</taxon>
        <taxon>Vanilla</taxon>
    </lineage>
</organism>
<gene>
    <name evidence="2" type="ORF">HPP92_005628</name>
</gene>
<evidence type="ECO:0000256" key="1">
    <source>
        <dbReference type="SAM" id="MobiDB-lite"/>
    </source>
</evidence>
<sequence>MLRSGEQELKCKKESDAAEEGLSNTVKCCYSRSLTEVGFKQLLPPLRFRKYDAQPYREHSSAEAGAPLLKDHEEEILLPSDRHVLCQKEGSGSQMKRVNRFEFVSFAFHF</sequence>
<evidence type="ECO:0000313" key="3">
    <source>
        <dbReference type="Proteomes" id="UP000639772"/>
    </source>
</evidence>
<accession>A0A835VBJ3</accession>
<evidence type="ECO:0000313" key="2">
    <source>
        <dbReference type="EMBL" id="KAG0494634.1"/>
    </source>
</evidence>
<comment type="caution">
    <text evidence="2">The sequence shown here is derived from an EMBL/GenBank/DDBJ whole genome shotgun (WGS) entry which is preliminary data.</text>
</comment>
<protein>
    <submittedName>
        <fullName evidence="2">Uncharacterized protein</fullName>
    </submittedName>
</protein>
<feature type="region of interest" description="Disordered" evidence="1">
    <location>
        <begin position="1"/>
        <end position="21"/>
    </location>
</feature>
<dbReference type="AlphaFoldDB" id="A0A835VBJ3"/>
<dbReference type="Proteomes" id="UP000639772">
    <property type="component" value="Unassembled WGS sequence"/>
</dbReference>
<reference evidence="2 3" key="1">
    <citation type="journal article" date="2020" name="Nat. Food">
        <title>A phased Vanilla planifolia genome enables genetic improvement of flavour and production.</title>
        <authorList>
            <person name="Hasing T."/>
            <person name="Tang H."/>
            <person name="Brym M."/>
            <person name="Khazi F."/>
            <person name="Huang T."/>
            <person name="Chambers A.H."/>
        </authorList>
    </citation>
    <scope>NUCLEOTIDE SEQUENCE [LARGE SCALE GENOMIC DNA]</scope>
    <source>
        <tissue evidence="2">Leaf</tissue>
    </source>
</reference>
<dbReference type="EMBL" id="JADCNM010000002">
    <property type="protein sequence ID" value="KAG0494634.1"/>
    <property type="molecule type" value="Genomic_DNA"/>
</dbReference>
<name>A0A835VBJ3_VANPL</name>
<feature type="compositionally biased region" description="Basic and acidic residues" evidence="1">
    <location>
        <begin position="1"/>
        <end position="16"/>
    </location>
</feature>
<proteinExistence type="predicted"/>